<proteinExistence type="predicted"/>
<sequence length="132" mass="14733">MRCAQTAVYHGRRRWLQGGPSPGHLAFPARGSPSAWAAAREAAGTGQSGSLMQKSTSVLRQSSHFMCSHFSGHWSSHIVHFPNVNFLLKYHTEMGKNLNGQLRKAHTEPNLRRGLSVAQQQPYPHHVSMNYM</sequence>
<keyword evidence="2" id="KW-1185">Reference proteome</keyword>
<evidence type="ECO:0000313" key="2">
    <source>
        <dbReference type="Proteomes" id="UP000527355"/>
    </source>
</evidence>
<reference evidence="1 2" key="1">
    <citation type="journal article" date="2020" name="Nature">
        <title>Six reference-quality genomes reveal evolution of bat adaptations.</title>
        <authorList>
            <person name="Jebb D."/>
            <person name="Huang Z."/>
            <person name="Pippel M."/>
            <person name="Hughes G.M."/>
            <person name="Lavrichenko K."/>
            <person name="Devanna P."/>
            <person name="Winkler S."/>
            <person name="Jermiin L.S."/>
            <person name="Skirmuntt E.C."/>
            <person name="Katzourakis A."/>
            <person name="Burkitt-Gray L."/>
            <person name="Ray D.A."/>
            <person name="Sullivan K.A.M."/>
            <person name="Roscito J.G."/>
            <person name="Kirilenko B.M."/>
            <person name="Davalos L.M."/>
            <person name="Corthals A.P."/>
            <person name="Power M.L."/>
            <person name="Jones G."/>
            <person name="Ransome R.D."/>
            <person name="Dechmann D.K.N."/>
            <person name="Locatelli A.G."/>
            <person name="Puechmaille S.J."/>
            <person name="Fedrigo O."/>
            <person name="Jarvis E.D."/>
            <person name="Hiller M."/>
            <person name="Vernes S.C."/>
            <person name="Myers E.W."/>
            <person name="Teeling E.C."/>
        </authorList>
    </citation>
    <scope>NUCLEOTIDE SEQUENCE [LARGE SCALE GENOMIC DNA]</scope>
    <source>
        <strain evidence="1">MMyoMyo1</strain>
        <tissue evidence="1">Flight muscle</tissue>
    </source>
</reference>
<protein>
    <submittedName>
        <fullName evidence="1">Uncharacterized protein</fullName>
    </submittedName>
</protein>
<comment type="caution">
    <text evidence="1">The sequence shown here is derived from an EMBL/GenBank/DDBJ whole genome shotgun (WGS) entry which is preliminary data.</text>
</comment>
<dbReference type="AlphaFoldDB" id="A0A7J8ALP8"/>
<name>A0A7J8ALP8_MYOMY</name>
<dbReference type="Proteomes" id="UP000527355">
    <property type="component" value="Unassembled WGS sequence"/>
</dbReference>
<accession>A0A7J8ALP8</accession>
<organism evidence="1 2">
    <name type="scientific">Myotis myotis</name>
    <name type="common">Greater mouse-eared bat</name>
    <name type="synonym">Vespertilio myotis</name>
    <dbReference type="NCBI Taxonomy" id="51298"/>
    <lineage>
        <taxon>Eukaryota</taxon>
        <taxon>Metazoa</taxon>
        <taxon>Chordata</taxon>
        <taxon>Craniata</taxon>
        <taxon>Vertebrata</taxon>
        <taxon>Euteleostomi</taxon>
        <taxon>Mammalia</taxon>
        <taxon>Eutheria</taxon>
        <taxon>Laurasiatheria</taxon>
        <taxon>Chiroptera</taxon>
        <taxon>Yangochiroptera</taxon>
        <taxon>Vespertilionidae</taxon>
        <taxon>Myotis</taxon>
    </lineage>
</organism>
<dbReference type="EMBL" id="JABWUV010000001">
    <property type="protein sequence ID" value="KAF6387298.1"/>
    <property type="molecule type" value="Genomic_DNA"/>
</dbReference>
<evidence type="ECO:0000313" key="1">
    <source>
        <dbReference type="EMBL" id="KAF6387298.1"/>
    </source>
</evidence>
<gene>
    <name evidence="1" type="ORF">mMyoMyo1_007813</name>
</gene>